<gene>
    <name evidence="7" type="ordered locus">Dde_1288</name>
</gene>
<proteinExistence type="predicted"/>
<dbReference type="InterPro" id="IPR056413">
    <property type="entry name" value="TPR_CcmH_CycH"/>
</dbReference>
<feature type="domain" description="Cytochrome c-type biogenesis protein H TPR" evidence="6">
    <location>
        <begin position="74"/>
        <end position="188"/>
    </location>
</feature>
<evidence type="ECO:0000256" key="1">
    <source>
        <dbReference type="ARBA" id="ARBA00022737"/>
    </source>
</evidence>
<dbReference type="KEGG" id="dde:Dde_1288"/>
<dbReference type="AlphaFoldDB" id="Q312Q7"/>
<dbReference type="InterPro" id="IPR019734">
    <property type="entry name" value="TPR_rpt"/>
</dbReference>
<dbReference type="InterPro" id="IPR011990">
    <property type="entry name" value="TPR-like_helical_dom_sf"/>
</dbReference>
<protein>
    <submittedName>
        <fullName evidence="7">Tetratricopeptide TPR_1 repeat-containing protein</fullName>
    </submittedName>
</protein>
<keyword evidence="1" id="KW-0677">Repeat</keyword>
<keyword evidence="5" id="KW-1133">Transmembrane helix</keyword>
<keyword evidence="2 4" id="KW-0802">TPR repeat</keyword>
<dbReference type="RefSeq" id="WP_011367282.1">
    <property type="nucleotide sequence ID" value="NC_007519.1"/>
</dbReference>
<accession>Q312Q7</accession>
<reference evidence="7 8" key="1">
    <citation type="journal article" date="2011" name="J. Bacteriol.">
        <title>Complete genome sequence and updated annotation of Desulfovibrio alaskensis G20.</title>
        <authorList>
            <person name="Hauser L.J."/>
            <person name="Land M.L."/>
            <person name="Brown S.D."/>
            <person name="Larimer F."/>
            <person name="Keller K.L."/>
            <person name="Rapp-Giles B.J."/>
            <person name="Price M.N."/>
            <person name="Lin M."/>
            <person name="Bruce D.C."/>
            <person name="Detter J.C."/>
            <person name="Tapia R."/>
            <person name="Han C.S."/>
            <person name="Goodwin L.A."/>
            <person name="Cheng J.F."/>
            <person name="Pitluck S."/>
            <person name="Copeland A."/>
            <person name="Lucas S."/>
            <person name="Nolan M."/>
            <person name="Lapidus A.L."/>
            <person name="Palumbo A.V."/>
            <person name="Wall J.D."/>
        </authorList>
    </citation>
    <scope>NUCLEOTIDE SEQUENCE [LARGE SCALE GENOMIC DNA]</scope>
    <source>
        <strain evidence="8">ATCC BAA 1058 / DSM 17464 / G20</strain>
    </source>
</reference>
<dbReference type="Gene3D" id="1.25.40.10">
    <property type="entry name" value="Tetratricopeptide repeat domain"/>
    <property type="match status" value="1"/>
</dbReference>
<name>Q312Q7_OLEA2</name>
<evidence type="ECO:0000313" key="7">
    <source>
        <dbReference type="EMBL" id="ABB38089.1"/>
    </source>
</evidence>
<dbReference type="eggNOG" id="COG0457">
    <property type="taxonomic scope" value="Bacteria"/>
</dbReference>
<sequence length="207" mass="23278">MALSKQELREIAALVEKGAYVKRSTLYVAVGVALLAGLYAGNLLTTVFTHSQQAAVHQQAPAQQVPPQQTGQILDLEEYVQKHPEEHAAWVKLGHLYFDTNQPRPAIRAYEKALQIKPGDADVLTDLGVMYRRDHQHRRAVETFDQAIAADPSHEVSRFNKGIVLYHDLNRKEEAFAAWQELLRLNPEARTPGGTPVRDMLRQLQGQ</sequence>
<dbReference type="InterPro" id="IPR051685">
    <property type="entry name" value="Ycf3/AcsC/BcsC/TPR_MFPF"/>
</dbReference>
<keyword evidence="3" id="KW-0793">Thylakoid</keyword>
<feature type="transmembrane region" description="Helical" evidence="5">
    <location>
        <begin position="26"/>
        <end position="48"/>
    </location>
</feature>
<dbReference type="STRING" id="207559.Dde_1288"/>
<evidence type="ECO:0000259" key="6">
    <source>
        <dbReference type="Pfam" id="PF23914"/>
    </source>
</evidence>
<keyword evidence="5" id="KW-0812">Transmembrane</keyword>
<dbReference type="PROSITE" id="PS50293">
    <property type="entry name" value="TPR_REGION"/>
    <property type="match status" value="1"/>
</dbReference>
<feature type="repeat" description="TPR" evidence="4">
    <location>
        <begin position="87"/>
        <end position="120"/>
    </location>
</feature>
<feature type="repeat" description="TPR" evidence="4">
    <location>
        <begin position="121"/>
        <end position="154"/>
    </location>
</feature>
<evidence type="ECO:0000256" key="3">
    <source>
        <dbReference type="ARBA" id="ARBA00023078"/>
    </source>
</evidence>
<dbReference type="PANTHER" id="PTHR44943:SF9">
    <property type="entry name" value="TPR-REPEAT-CONTAINING PROTEIN"/>
    <property type="match status" value="1"/>
</dbReference>
<dbReference type="SMART" id="SM00028">
    <property type="entry name" value="TPR"/>
    <property type="match status" value="3"/>
</dbReference>
<keyword evidence="8" id="KW-1185">Reference proteome</keyword>
<dbReference type="HOGENOM" id="CLU_094894_0_0_7"/>
<evidence type="ECO:0000256" key="5">
    <source>
        <dbReference type="SAM" id="Phobius"/>
    </source>
</evidence>
<organism evidence="7 8">
    <name type="scientific">Oleidesulfovibrio alaskensis (strain ATCC BAA-1058 / DSM 17464 / G20)</name>
    <name type="common">Desulfovibrio alaskensis</name>
    <dbReference type="NCBI Taxonomy" id="207559"/>
    <lineage>
        <taxon>Bacteria</taxon>
        <taxon>Pseudomonadati</taxon>
        <taxon>Thermodesulfobacteriota</taxon>
        <taxon>Desulfovibrionia</taxon>
        <taxon>Desulfovibrionales</taxon>
        <taxon>Desulfovibrionaceae</taxon>
        <taxon>Oleidesulfovibrio</taxon>
    </lineage>
</organism>
<dbReference type="EMBL" id="CP000112">
    <property type="protein sequence ID" value="ABB38089.1"/>
    <property type="molecule type" value="Genomic_DNA"/>
</dbReference>
<dbReference type="SUPFAM" id="SSF48452">
    <property type="entry name" value="TPR-like"/>
    <property type="match status" value="1"/>
</dbReference>
<dbReference type="PANTHER" id="PTHR44943">
    <property type="entry name" value="CELLULOSE SYNTHASE OPERON PROTEIN C"/>
    <property type="match status" value="1"/>
</dbReference>
<evidence type="ECO:0000256" key="4">
    <source>
        <dbReference type="PROSITE-ProRule" id="PRU00339"/>
    </source>
</evidence>
<keyword evidence="5" id="KW-0472">Membrane</keyword>
<evidence type="ECO:0000256" key="2">
    <source>
        <dbReference type="ARBA" id="ARBA00022803"/>
    </source>
</evidence>
<dbReference type="Proteomes" id="UP000002710">
    <property type="component" value="Chromosome"/>
</dbReference>
<evidence type="ECO:0000313" key="8">
    <source>
        <dbReference type="Proteomes" id="UP000002710"/>
    </source>
</evidence>
<dbReference type="PROSITE" id="PS50005">
    <property type="entry name" value="TPR"/>
    <property type="match status" value="2"/>
</dbReference>
<dbReference type="Pfam" id="PF23914">
    <property type="entry name" value="TPR_CcmH_CycH"/>
    <property type="match status" value="1"/>
</dbReference>